<dbReference type="eggNOG" id="COG0044">
    <property type="taxonomic scope" value="Bacteria"/>
</dbReference>
<evidence type="ECO:0000313" key="4">
    <source>
        <dbReference type="Proteomes" id="UP000022141"/>
    </source>
</evidence>
<protein>
    <recommendedName>
        <fullName evidence="2">Ice-binding protein C-terminal domain-containing protein</fullName>
    </recommendedName>
</protein>
<dbReference type="Proteomes" id="UP000022141">
    <property type="component" value="Unassembled WGS sequence"/>
</dbReference>
<sequence length="286" mass="30158">MKRILSRTIALLGIFGSVSAAAITIDGDLSDWGINRSTWEPTPGSGIQAKIEDQTGSGNFRLGPGWGGQAYDAEALYAQKEGDTLFIALVTGHNPRTLDQPGRNSYGAGDFAIDFGRDGTFELGINIKHATSVSAGGVYSFESFGVEGGVYMNPAWAYGLWDSAGNYTDPGSGAAYSPDRRHPTHLTGGTLIGMVSALSYTLAPVTGYGSNQGDAHYIYEMSIPLELLRDARWNGEAFDIHWTQNCANDSIVVDPPGSVPEPGTLALFALAAAGLLVGCKKKKAAS</sequence>
<evidence type="ECO:0000256" key="1">
    <source>
        <dbReference type="SAM" id="SignalP"/>
    </source>
</evidence>
<dbReference type="InterPro" id="IPR013424">
    <property type="entry name" value="Ice-binding_C"/>
</dbReference>
<dbReference type="AlphaFoldDB" id="A0A011NSL7"/>
<reference evidence="3" key="1">
    <citation type="submission" date="2014-02" db="EMBL/GenBank/DDBJ databases">
        <title>Expanding our view of genomic diversity in Candidatus Accumulibacter clades.</title>
        <authorList>
            <person name="Skennerton C.T."/>
            <person name="Barr J.J."/>
            <person name="Slater F.R."/>
            <person name="Bond P.L."/>
            <person name="Tyson G.W."/>
        </authorList>
    </citation>
    <scope>NUCLEOTIDE SEQUENCE [LARGE SCALE GENOMIC DNA]</scope>
</reference>
<evidence type="ECO:0000259" key="2">
    <source>
        <dbReference type="Pfam" id="PF07589"/>
    </source>
</evidence>
<feature type="signal peptide" evidence="1">
    <location>
        <begin position="1"/>
        <end position="20"/>
    </location>
</feature>
<gene>
    <name evidence="3" type="ORF">AW11_03333</name>
</gene>
<keyword evidence="4" id="KW-1185">Reference proteome</keyword>
<keyword evidence="1" id="KW-0732">Signal</keyword>
<feature type="domain" description="Ice-binding protein C-terminal" evidence="2">
    <location>
        <begin position="258"/>
        <end position="280"/>
    </location>
</feature>
<evidence type="ECO:0000313" key="3">
    <source>
        <dbReference type="EMBL" id="EXI85753.1"/>
    </source>
</evidence>
<dbReference type="PATRIC" id="fig|1454004.3.peg.3435"/>
<accession>A0A011NSL7</accession>
<feature type="chain" id="PRO_5001461296" description="Ice-binding protein C-terminal domain-containing protein" evidence="1">
    <location>
        <begin position="21"/>
        <end position="286"/>
    </location>
</feature>
<dbReference type="NCBIfam" id="TIGR02595">
    <property type="entry name" value="PEP_CTERM"/>
    <property type="match status" value="1"/>
</dbReference>
<comment type="caution">
    <text evidence="3">The sequence shown here is derived from an EMBL/GenBank/DDBJ whole genome shotgun (WGS) entry which is preliminary data.</text>
</comment>
<dbReference type="Pfam" id="PF07589">
    <property type="entry name" value="PEP-CTERM"/>
    <property type="match status" value="1"/>
</dbReference>
<proteinExistence type="predicted"/>
<dbReference type="EMBL" id="JEMY01000050">
    <property type="protein sequence ID" value="EXI85753.1"/>
    <property type="molecule type" value="Genomic_DNA"/>
</dbReference>
<organism evidence="3 4">
    <name type="scientific">Accumulibacter regalis</name>
    <dbReference type="NCBI Taxonomy" id="522306"/>
    <lineage>
        <taxon>Bacteria</taxon>
        <taxon>Pseudomonadati</taxon>
        <taxon>Pseudomonadota</taxon>
        <taxon>Betaproteobacteria</taxon>
        <taxon>Candidatus Accumulibacter</taxon>
    </lineage>
</organism>
<name>A0A011NSL7_ACCRE</name>